<dbReference type="GO" id="GO:0000298">
    <property type="term" value="F:endopolyphosphatase activity"/>
    <property type="evidence" value="ECO:0007669"/>
    <property type="project" value="UniProtKB-EC"/>
</dbReference>
<evidence type="ECO:0000313" key="3">
    <source>
        <dbReference type="EMBL" id="KAJ1998364.1"/>
    </source>
</evidence>
<evidence type="ECO:0000256" key="2">
    <source>
        <dbReference type="ARBA" id="ARBA00023180"/>
    </source>
</evidence>
<keyword evidence="4" id="KW-1185">Reference proteome</keyword>
<protein>
    <submittedName>
        <fullName evidence="3">Endopolyphosphatase</fullName>
        <ecNumber evidence="3">3.6.1.10</ecNumber>
    </submittedName>
</protein>
<reference evidence="3" key="1">
    <citation type="submission" date="2022-07" db="EMBL/GenBank/DDBJ databases">
        <title>Phylogenomic reconstructions and comparative analyses of Kickxellomycotina fungi.</title>
        <authorList>
            <person name="Reynolds N.K."/>
            <person name="Stajich J.E."/>
            <person name="Barry K."/>
            <person name="Grigoriev I.V."/>
            <person name="Crous P."/>
            <person name="Smith M.E."/>
        </authorList>
    </citation>
    <scope>NUCLEOTIDE SEQUENCE</scope>
    <source>
        <strain evidence="3">IMI 214461</strain>
    </source>
</reference>
<dbReference type="AlphaFoldDB" id="A0A9W8EFT5"/>
<gene>
    <name evidence="3" type="primary">PPN1_1</name>
    <name evidence="3" type="ORF">H4R26_005490</name>
</gene>
<feature type="non-terminal residue" evidence="3">
    <location>
        <position position="300"/>
    </location>
</feature>
<dbReference type="EC" id="3.6.1.10" evidence="3"/>
<comment type="caution">
    <text evidence="3">The sequence shown here is derived from an EMBL/GenBank/DDBJ whole genome shotgun (WGS) entry which is preliminary data.</text>
</comment>
<accession>A0A9W8EFT5</accession>
<dbReference type="EMBL" id="JANBQF010000991">
    <property type="protein sequence ID" value="KAJ1998364.1"/>
    <property type="molecule type" value="Genomic_DNA"/>
</dbReference>
<dbReference type="GO" id="GO:0004309">
    <property type="term" value="F:exopolyphosphatase activity"/>
    <property type="evidence" value="ECO:0007669"/>
    <property type="project" value="TreeGrafter"/>
</dbReference>
<organism evidence="3 4">
    <name type="scientific">Coemansia thaxteri</name>
    <dbReference type="NCBI Taxonomy" id="2663907"/>
    <lineage>
        <taxon>Eukaryota</taxon>
        <taxon>Fungi</taxon>
        <taxon>Fungi incertae sedis</taxon>
        <taxon>Zoopagomycota</taxon>
        <taxon>Kickxellomycotina</taxon>
        <taxon>Kickxellomycetes</taxon>
        <taxon>Kickxellales</taxon>
        <taxon>Kickxellaceae</taxon>
        <taxon>Coemansia</taxon>
    </lineage>
</organism>
<dbReference type="Proteomes" id="UP001150907">
    <property type="component" value="Unassembled WGS sequence"/>
</dbReference>
<keyword evidence="2" id="KW-0325">Glycoprotein</keyword>
<dbReference type="GO" id="GO:0008081">
    <property type="term" value="F:phosphoric diester hydrolase activity"/>
    <property type="evidence" value="ECO:0007669"/>
    <property type="project" value="TreeGrafter"/>
</dbReference>
<dbReference type="GO" id="GO:0006798">
    <property type="term" value="P:polyphosphate catabolic process"/>
    <property type="evidence" value="ECO:0007669"/>
    <property type="project" value="TreeGrafter"/>
</dbReference>
<sequence length="300" mass="33871">MYWYRANAKVGGCRAEDSPGLAQLAWLRFQVNRARRRDRGLLILGHVAPSIDNYRPSCLRAYARTVGQAVPPPLTSTGSSPSVVPIIAQLFGHSNINSWAFIAPTTENDESAEDQRLWWERQVDDEEGRFGTLIRTLWTSNSTATSAILANLDDRDWESMEDDVADGHTTVPGDFVDNLLRDYEQILMQSPLPSHMGVTIISPSIVPKLLPAFRVFHYLNSPSPLWSHLPAGTLLDYDVYTANLYAHNAGAPRNVADFFQRLYRFSDAYAINDLSLESYVKWARKLLTSRALRKRFRALT</sequence>
<dbReference type="GO" id="GO:0005615">
    <property type="term" value="C:extracellular space"/>
    <property type="evidence" value="ECO:0007669"/>
    <property type="project" value="TreeGrafter"/>
</dbReference>
<dbReference type="GO" id="GO:0000324">
    <property type="term" value="C:fungal-type vacuole"/>
    <property type="evidence" value="ECO:0007669"/>
    <property type="project" value="TreeGrafter"/>
</dbReference>
<name>A0A9W8EFT5_9FUNG</name>
<dbReference type="OrthoDB" id="348678at2759"/>
<proteinExistence type="predicted"/>
<keyword evidence="1 3" id="KW-0378">Hydrolase</keyword>
<dbReference type="PANTHER" id="PTHR10340:SF55">
    <property type="entry name" value="ENDOPOLYPHOSPHATASE"/>
    <property type="match status" value="1"/>
</dbReference>
<evidence type="ECO:0000256" key="1">
    <source>
        <dbReference type="ARBA" id="ARBA00022801"/>
    </source>
</evidence>
<dbReference type="PANTHER" id="PTHR10340">
    <property type="entry name" value="SPHINGOMYELIN PHOSPHODIESTERASE"/>
    <property type="match status" value="1"/>
</dbReference>
<evidence type="ECO:0000313" key="4">
    <source>
        <dbReference type="Proteomes" id="UP001150907"/>
    </source>
</evidence>